<dbReference type="InterPro" id="IPR051717">
    <property type="entry name" value="MFS_MFSD6"/>
</dbReference>
<reference evidence="12" key="1">
    <citation type="submission" date="2020-11" db="EMBL/GenBank/DDBJ databases">
        <authorList>
            <person name="Tran Van P."/>
        </authorList>
    </citation>
    <scope>NUCLEOTIDE SEQUENCE</scope>
</reference>
<name>A0A7R9P598_TIMCA</name>
<protein>
    <submittedName>
        <fullName evidence="12">(California timema) hypothetical protein</fullName>
    </submittedName>
</protein>
<evidence type="ECO:0000256" key="8">
    <source>
        <dbReference type="SAM" id="MobiDB-lite"/>
    </source>
</evidence>
<evidence type="ECO:0000256" key="4">
    <source>
        <dbReference type="ARBA" id="ARBA00022989"/>
    </source>
</evidence>
<keyword evidence="7" id="KW-0539">Nucleus</keyword>
<feature type="compositionally biased region" description="Low complexity" evidence="8">
    <location>
        <begin position="227"/>
        <end position="238"/>
    </location>
</feature>
<comment type="subcellular location">
    <subcellularLocation>
        <location evidence="1">Membrane</location>
        <topology evidence="1">Multi-pass membrane protein</topology>
    </subcellularLocation>
</comment>
<evidence type="ECO:0000256" key="6">
    <source>
        <dbReference type="ARBA" id="ARBA00023136"/>
    </source>
</evidence>
<dbReference type="GO" id="GO:0016020">
    <property type="term" value="C:membrane"/>
    <property type="evidence" value="ECO:0007669"/>
    <property type="project" value="UniProtKB-SubCell"/>
</dbReference>
<evidence type="ECO:0000256" key="5">
    <source>
        <dbReference type="ARBA" id="ARBA00023125"/>
    </source>
</evidence>
<feature type="region of interest" description="Disordered" evidence="8">
    <location>
        <begin position="221"/>
        <end position="248"/>
    </location>
</feature>
<dbReference type="PANTHER" id="PTHR16172">
    <property type="entry name" value="MAJOR FACILITATOR SUPERFAMILY DOMAIN-CONTAINING PROTEIN 6-LIKE"/>
    <property type="match status" value="1"/>
</dbReference>
<evidence type="ECO:0000259" key="11">
    <source>
        <dbReference type="Pfam" id="PF12832"/>
    </source>
</evidence>
<evidence type="ECO:0000256" key="1">
    <source>
        <dbReference type="ARBA" id="ARBA00004141"/>
    </source>
</evidence>
<dbReference type="PANTHER" id="PTHR16172:SF35">
    <property type="entry name" value="MAJOR FACILITATOR SUPERFAMILY (MFS) PROFILE DOMAIN-CONTAINING PROTEIN"/>
    <property type="match status" value="1"/>
</dbReference>
<comment type="similarity">
    <text evidence="2">Belongs to the major facilitator superfamily. MFSD6 family.</text>
</comment>
<feature type="region of interest" description="Disordered" evidence="8">
    <location>
        <begin position="439"/>
        <end position="461"/>
    </location>
</feature>
<evidence type="ECO:0000256" key="3">
    <source>
        <dbReference type="ARBA" id="ARBA00022692"/>
    </source>
</evidence>
<dbReference type="EMBL" id="OE180104">
    <property type="protein sequence ID" value="CAD7570550.1"/>
    <property type="molecule type" value="Genomic_DNA"/>
</dbReference>
<gene>
    <name evidence="12" type="ORF">TCMB3V08_LOCUS3252</name>
</gene>
<feature type="domain" description="HTH psq-type" evidence="10">
    <location>
        <begin position="79"/>
        <end position="115"/>
    </location>
</feature>
<dbReference type="Gene3D" id="1.10.10.60">
    <property type="entry name" value="Homeodomain-like"/>
    <property type="match status" value="1"/>
</dbReference>
<keyword evidence="4" id="KW-1133">Transmembrane helix</keyword>
<keyword evidence="5" id="KW-0238">DNA-binding</keyword>
<keyword evidence="6" id="KW-0472">Membrane</keyword>
<dbReference type="InterPro" id="IPR024989">
    <property type="entry name" value="MFS_assoc_dom"/>
</dbReference>
<dbReference type="Gene3D" id="1.20.1250.20">
    <property type="entry name" value="MFS general substrate transporter like domains"/>
    <property type="match status" value="1"/>
</dbReference>
<sequence>MRGYSIIYNPWLCLVFEAMESVTSSLSFTAAVTYAAKLSSTTTDTSIQGLLGGIYFGVVRGDLEIESICSMAPRIKWDPEQTKAAVATMSNKEMGSLKASRVFHVPQTTLERYIEDLDKCPSDVVQTKIVKIPFELEKDLADYCLIMENQLFSLSQRNVRRMAYQIAVKNGIVNPFSKKNKQAGKKWMKNFLRRNLQLVVHTPQGTTSDLMIFLSLKEPEENNAESPQQLEDLQEPQPGTSLDPGPVPITTLRAHNSSMTCRSLNQGHPLILKKGPLPKRNGKTTTIKKRYELKTPVYRRKKRSAKHSESSTEFEDNISLVDSDDDLDLETCHISIRRMLWWSKSTPVMFSPFSFLCCDTEIPASSGTQRSEKVILIATGIQGPGGTPRGSWGKVLTRGFSAAKVDGCFLEMQLFSTISLGGDWSQVDCDIYKNLGSRRPQSEGNEIGKKKVVPPTQDDGGQMEIALAQKGEKKTGDIEKTAKSNSSNVECDTVCVNSTSNNYTEKDGEHLNHSADKYTNEAYVPKKGNEKKGIICVDPILKQAEFRALRTQANTTRDVASGFVRKHPVAMLIEYFARRYVGVIRSHTATELRRKVVLDTHSDDDSFGVDFIQWKQSVKNTGDGERLHRLCIAGFFNLTDNLAKVFFERRTLTGNVGEHINTCKKRLFSNGLSTASQLGTMLLKKPLKFLFHAPGVKEHRGRLTIFLLQLC</sequence>
<dbReference type="AlphaFoldDB" id="A0A7R9P598"/>
<dbReference type="InterPro" id="IPR006600">
    <property type="entry name" value="HTH_CenpB_DNA-bd_dom"/>
</dbReference>
<dbReference type="GO" id="GO:0003677">
    <property type="term" value="F:DNA binding"/>
    <property type="evidence" value="ECO:0007669"/>
    <property type="project" value="UniProtKB-KW"/>
</dbReference>
<keyword evidence="3" id="KW-0812">Transmembrane</keyword>
<dbReference type="Pfam" id="PF03221">
    <property type="entry name" value="HTH_Tnp_Tc5"/>
    <property type="match status" value="1"/>
</dbReference>
<evidence type="ECO:0000256" key="7">
    <source>
        <dbReference type="ARBA" id="ARBA00023242"/>
    </source>
</evidence>
<accession>A0A7R9P598</accession>
<dbReference type="InterPro" id="IPR036259">
    <property type="entry name" value="MFS_trans_sf"/>
</dbReference>
<dbReference type="Pfam" id="PF05225">
    <property type="entry name" value="HTH_psq"/>
    <property type="match status" value="1"/>
</dbReference>
<evidence type="ECO:0000259" key="10">
    <source>
        <dbReference type="Pfam" id="PF05225"/>
    </source>
</evidence>
<organism evidence="12">
    <name type="scientific">Timema californicum</name>
    <name type="common">California timema</name>
    <name type="synonym">Walking stick</name>
    <dbReference type="NCBI Taxonomy" id="61474"/>
    <lineage>
        <taxon>Eukaryota</taxon>
        <taxon>Metazoa</taxon>
        <taxon>Ecdysozoa</taxon>
        <taxon>Arthropoda</taxon>
        <taxon>Hexapoda</taxon>
        <taxon>Insecta</taxon>
        <taxon>Pterygota</taxon>
        <taxon>Neoptera</taxon>
        <taxon>Polyneoptera</taxon>
        <taxon>Phasmatodea</taxon>
        <taxon>Timematodea</taxon>
        <taxon>Timematoidea</taxon>
        <taxon>Timematidae</taxon>
        <taxon>Timema</taxon>
    </lineage>
</organism>
<evidence type="ECO:0000313" key="12">
    <source>
        <dbReference type="EMBL" id="CAD7570550.1"/>
    </source>
</evidence>
<feature type="domain" description="Major facilitator superfamily associated" evidence="11">
    <location>
        <begin position="4"/>
        <end position="60"/>
    </location>
</feature>
<dbReference type="Pfam" id="PF12832">
    <property type="entry name" value="MFS_1_like"/>
    <property type="match status" value="1"/>
</dbReference>
<evidence type="ECO:0000256" key="2">
    <source>
        <dbReference type="ARBA" id="ARBA00005241"/>
    </source>
</evidence>
<dbReference type="InterPro" id="IPR007889">
    <property type="entry name" value="HTH_Psq"/>
</dbReference>
<evidence type="ECO:0000259" key="9">
    <source>
        <dbReference type="Pfam" id="PF03221"/>
    </source>
</evidence>
<proteinExistence type="inferred from homology"/>
<feature type="domain" description="HTH CENPB-type" evidence="9">
    <location>
        <begin position="135"/>
        <end position="197"/>
    </location>
</feature>